<dbReference type="EnsemblPlants" id="OB01G42270.1">
    <property type="protein sequence ID" value="OB01G42270.1"/>
    <property type="gene ID" value="OB01G42270"/>
</dbReference>
<organism evidence="2">
    <name type="scientific">Oryza brachyantha</name>
    <name type="common">malo sina</name>
    <dbReference type="NCBI Taxonomy" id="4533"/>
    <lineage>
        <taxon>Eukaryota</taxon>
        <taxon>Viridiplantae</taxon>
        <taxon>Streptophyta</taxon>
        <taxon>Embryophyta</taxon>
        <taxon>Tracheophyta</taxon>
        <taxon>Spermatophyta</taxon>
        <taxon>Magnoliopsida</taxon>
        <taxon>Liliopsida</taxon>
        <taxon>Poales</taxon>
        <taxon>Poaceae</taxon>
        <taxon>BOP clade</taxon>
        <taxon>Oryzoideae</taxon>
        <taxon>Oryzeae</taxon>
        <taxon>Oryzinae</taxon>
        <taxon>Oryza</taxon>
    </lineage>
</organism>
<keyword evidence="1" id="KW-0472">Membrane</keyword>
<accession>J3L4S1</accession>
<dbReference type="HOGENOM" id="CLU_2270660_0_0_1"/>
<keyword evidence="1" id="KW-0812">Transmembrane</keyword>
<protein>
    <submittedName>
        <fullName evidence="2">Uncharacterized protein</fullName>
    </submittedName>
</protein>
<reference evidence="2" key="2">
    <citation type="submission" date="2013-04" db="UniProtKB">
        <authorList>
            <consortium name="EnsemblPlants"/>
        </authorList>
    </citation>
    <scope>IDENTIFICATION</scope>
</reference>
<dbReference type="Proteomes" id="UP000006038">
    <property type="component" value="Chromosome 1"/>
</dbReference>
<proteinExistence type="predicted"/>
<dbReference type="Gramene" id="OB01G42270.1">
    <property type="protein sequence ID" value="OB01G42270.1"/>
    <property type="gene ID" value="OB01G42270"/>
</dbReference>
<sequence>SFCYYSSGADPETISDKNEIFGVSFVSPFILKDYKNFSAMLSFRPSTGGVFCKLVYLISVLSVLVVIYYYLGHSKLVIWRKFYSFSHLLQRIVEGEFIIKEKR</sequence>
<evidence type="ECO:0000256" key="1">
    <source>
        <dbReference type="SAM" id="Phobius"/>
    </source>
</evidence>
<reference evidence="2" key="1">
    <citation type="journal article" date="2013" name="Nat. Commun.">
        <title>Whole-genome sequencing of Oryza brachyantha reveals mechanisms underlying Oryza genome evolution.</title>
        <authorList>
            <person name="Chen J."/>
            <person name="Huang Q."/>
            <person name="Gao D."/>
            <person name="Wang J."/>
            <person name="Lang Y."/>
            <person name="Liu T."/>
            <person name="Li B."/>
            <person name="Bai Z."/>
            <person name="Luis Goicoechea J."/>
            <person name="Liang C."/>
            <person name="Chen C."/>
            <person name="Zhang W."/>
            <person name="Sun S."/>
            <person name="Liao Y."/>
            <person name="Zhang X."/>
            <person name="Yang L."/>
            <person name="Song C."/>
            <person name="Wang M."/>
            <person name="Shi J."/>
            <person name="Liu G."/>
            <person name="Liu J."/>
            <person name="Zhou H."/>
            <person name="Zhou W."/>
            <person name="Yu Q."/>
            <person name="An N."/>
            <person name="Chen Y."/>
            <person name="Cai Q."/>
            <person name="Wang B."/>
            <person name="Liu B."/>
            <person name="Min J."/>
            <person name="Huang Y."/>
            <person name="Wu H."/>
            <person name="Li Z."/>
            <person name="Zhang Y."/>
            <person name="Yin Y."/>
            <person name="Song W."/>
            <person name="Jiang J."/>
            <person name="Jackson S.A."/>
            <person name="Wing R.A."/>
            <person name="Wang J."/>
            <person name="Chen M."/>
        </authorList>
    </citation>
    <scope>NUCLEOTIDE SEQUENCE [LARGE SCALE GENOMIC DNA]</scope>
    <source>
        <strain evidence="2">cv. IRGC 101232</strain>
    </source>
</reference>
<keyword evidence="3" id="KW-1185">Reference proteome</keyword>
<keyword evidence="1" id="KW-1133">Transmembrane helix</keyword>
<name>J3L4S1_ORYBR</name>
<feature type="transmembrane region" description="Helical" evidence="1">
    <location>
        <begin position="54"/>
        <end position="71"/>
    </location>
</feature>
<dbReference type="AlphaFoldDB" id="J3L4S1"/>
<evidence type="ECO:0000313" key="3">
    <source>
        <dbReference type="Proteomes" id="UP000006038"/>
    </source>
</evidence>
<evidence type="ECO:0000313" key="2">
    <source>
        <dbReference type="EnsemblPlants" id="OB01G42270.1"/>
    </source>
</evidence>